<dbReference type="AlphaFoldDB" id="A0A438DHN1"/>
<organism evidence="3 4">
    <name type="scientific">Vitis vinifera</name>
    <name type="common">Grape</name>
    <dbReference type="NCBI Taxonomy" id="29760"/>
    <lineage>
        <taxon>Eukaryota</taxon>
        <taxon>Viridiplantae</taxon>
        <taxon>Streptophyta</taxon>
        <taxon>Embryophyta</taxon>
        <taxon>Tracheophyta</taxon>
        <taxon>Spermatophyta</taxon>
        <taxon>Magnoliopsida</taxon>
        <taxon>eudicotyledons</taxon>
        <taxon>Gunneridae</taxon>
        <taxon>Pentapetalae</taxon>
        <taxon>rosids</taxon>
        <taxon>Vitales</taxon>
        <taxon>Vitaceae</taxon>
        <taxon>Viteae</taxon>
        <taxon>Vitis</taxon>
    </lineage>
</organism>
<evidence type="ECO:0000256" key="1">
    <source>
        <dbReference type="SAM" id="MobiDB-lite"/>
    </source>
</evidence>
<feature type="region of interest" description="Disordered" evidence="1">
    <location>
        <begin position="88"/>
        <end position="109"/>
    </location>
</feature>
<dbReference type="Proteomes" id="UP000288805">
    <property type="component" value="Unassembled WGS sequence"/>
</dbReference>
<dbReference type="EMBL" id="QGNW01001618">
    <property type="protein sequence ID" value="RVW34953.1"/>
    <property type="molecule type" value="Genomic_DNA"/>
</dbReference>
<dbReference type="InterPro" id="IPR012337">
    <property type="entry name" value="RNaseH-like_sf"/>
</dbReference>
<feature type="domain" description="DUF659" evidence="2">
    <location>
        <begin position="171"/>
        <end position="314"/>
    </location>
</feature>
<comment type="caution">
    <text evidence="3">The sequence shown here is derived from an EMBL/GenBank/DDBJ whole genome shotgun (WGS) entry which is preliminary data.</text>
</comment>
<protein>
    <recommendedName>
        <fullName evidence="2">DUF659 domain-containing protein</fullName>
    </recommendedName>
</protein>
<feature type="compositionally biased region" description="Polar residues" evidence="1">
    <location>
        <begin position="379"/>
        <end position="401"/>
    </location>
</feature>
<dbReference type="InterPro" id="IPR007021">
    <property type="entry name" value="DUF659"/>
</dbReference>
<dbReference type="PANTHER" id="PTHR32166:SF105">
    <property type="entry name" value="HAT DIMERIZATION DOMAIN-CONTAINING PROTEIN"/>
    <property type="match status" value="1"/>
</dbReference>
<gene>
    <name evidence="3" type="ORF">CK203_098258</name>
</gene>
<accession>A0A438DHN1</accession>
<sequence length="569" mass="64236">MASEGGSAMPGRDPAWKYCSPIEDYDDEDAEDEDMYMYPTDMHPDERDAYRSAIRASKTSNWEHEQHENIVGSERKLGKSFTSIPSTMRKSQSMRHSHHSPPIAPSFYKSSAARQKNIKDIFKGGAINETMGCFISKFFIYESVAPAKAKSHHFKNMIIGAQQVGMGIEPPSPYEIKNKYLEMEYKEMEAYVNQQREKWKTYGCIIMSDGWTGPTKLSIINFMVYSKGTTVFLKLVDASNYIKDYKYIYKLLKTIIKEVGKENVVQIVTDNGSAFMKAGKQLMKKYNLYWTPCAVHCIDLIFEDITKRPSVIECGGDIVRPEATRPIHLDDEVGNPDPQIVAHVREFGVNVEHVLFEEVHSESFSKDIDDSFQTTLNSHQEIDSTSAGHSSRPSAAGTFTSGYDGSRGGTDDGDDNGGGDIDERRHSQYPISQFTCENDFTHCTHDEDHDSRRAGPGIGAIGKPYRGKERMMEPYNEELLSGSFESMSIRTQFSDSSNEANVYPPHVMSYGQPSSSTDEEYGMSCYSPSRKMPYQVPYQMEGGFGINTWVNFEYPIHVEAVGRTQEIYA</sequence>
<evidence type="ECO:0000313" key="4">
    <source>
        <dbReference type="Proteomes" id="UP000288805"/>
    </source>
</evidence>
<dbReference type="SUPFAM" id="SSF53098">
    <property type="entry name" value="Ribonuclease H-like"/>
    <property type="match status" value="1"/>
</dbReference>
<evidence type="ECO:0000259" key="2">
    <source>
        <dbReference type="Pfam" id="PF04937"/>
    </source>
</evidence>
<name>A0A438DHN1_VITVI</name>
<dbReference type="PANTHER" id="PTHR32166">
    <property type="entry name" value="OSJNBA0013A04.12 PROTEIN"/>
    <property type="match status" value="1"/>
</dbReference>
<proteinExistence type="predicted"/>
<feature type="region of interest" description="Disordered" evidence="1">
    <location>
        <begin position="379"/>
        <end position="424"/>
    </location>
</feature>
<dbReference type="Pfam" id="PF04937">
    <property type="entry name" value="DUF659"/>
    <property type="match status" value="1"/>
</dbReference>
<evidence type="ECO:0000313" key="3">
    <source>
        <dbReference type="EMBL" id="RVW34953.1"/>
    </source>
</evidence>
<reference evidence="3 4" key="1">
    <citation type="journal article" date="2018" name="PLoS Genet.">
        <title>Population sequencing reveals clonal diversity and ancestral inbreeding in the grapevine cultivar Chardonnay.</title>
        <authorList>
            <person name="Roach M.J."/>
            <person name="Johnson D.L."/>
            <person name="Bohlmann J."/>
            <person name="van Vuuren H.J."/>
            <person name="Jones S.J."/>
            <person name="Pretorius I.S."/>
            <person name="Schmidt S.A."/>
            <person name="Borneman A.R."/>
        </authorList>
    </citation>
    <scope>NUCLEOTIDE SEQUENCE [LARGE SCALE GENOMIC DNA]</scope>
    <source>
        <strain evidence="4">cv. Chardonnay</strain>
        <tissue evidence="3">Leaf</tissue>
    </source>
</reference>